<dbReference type="Gene3D" id="1.10.101.10">
    <property type="entry name" value="PGBD-like superfamily/PGBD"/>
    <property type="match status" value="1"/>
</dbReference>
<sequence length="134" mass="14002">MIRSALAVRRRLALAAAVLALGGGLALLPASAASAAYSCDYDISASGYWYAGHYAGTTVQPSATGVSAAGIEAQCLLKYRGYNPGTIDGVFGSNSRAAALAFQKRMNSAHRAGLTEDGKVGSKTWPYLRNSYYD</sequence>
<protein>
    <recommendedName>
        <fullName evidence="2">Peptidoglycan binding-like domain-containing protein</fullName>
    </recommendedName>
</protein>
<dbReference type="EMBL" id="BAAAGX010000003">
    <property type="protein sequence ID" value="GAA0222481.1"/>
    <property type="molecule type" value="Genomic_DNA"/>
</dbReference>
<dbReference type="SUPFAM" id="SSF47090">
    <property type="entry name" value="PGBD-like"/>
    <property type="match status" value="1"/>
</dbReference>
<proteinExistence type="predicted"/>
<feature type="signal peptide" evidence="1">
    <location>
        <begin position="1"/>
        <end position="35"/>
    </location>
</feature>
<reference evidence="4" key="1">
    <citation type="journal article" date="2019" name="Int. J. Syst. Evol. Microbiol.">
        <title>The Global Catalogue of Microorganisms (GCM) 10K type strain sequencing project: providing services to taxonomists for standard genome sequencing and annotation.</title>
        <authorList>
            <consortium name="The Broad Institute Genomics Platform"/>
            <consortium name="The Broad Institute Genome Sequencing Center for Infectious Disease"/>
            <person name="Wu L."/>
            <person name="Ma J."/>
        </authorList>
    </citation>
    <scope>NUCLEOTIDE SEQUENCE [LARGE SCALE GENOMIC DNA]</scope>
    <source>
        <strain evidence="4">JCM 10425</strain>
    </source>
</reference>
<dbReference type="InterPro" id="IPR036366">
    <property type="entry name" value="PGBDSf"/>
</dbReference>
<comment type="caution">
    <text evidence="3">The sequence shown here is derived from an EMBL/GenBank/DDBJ whole genome shotgun (WGS) entry which is preliminary data.</text>
</comment>
<organism evidence="3 4">
    <name type="scientific">Cryptosporangium japonicum</name>
    <dbReference type="NCBI Taxonomy" id="80872"/>
    <lineage>
        <taxon>Bacteria</taxon>
        <taxon>Bacillati</taxon>
        <taxon>Actinomycetota</taxon>
        <taxon>Actinomycetes</taxon>
        <taxon>Cryptosporangiales</taxon>
        <taxon>Cryptosporangiaceae</taxon>
        <taxon>Cryptosporangium</taxon>
    </lineage>
</organism>
<dbReference type="Proteomes" id="UP001500967">
    <property type="component" value="Unassembled WGS sequence"/>
</dbReference>
<keyword evidence="1" id="KW-0732">Signal</keyword>
<name>A0ABP3D3N7_9ACTN</name>
<dbReference type="InterPro" id="IPR036365">
    <property type="entry name" value="PGBD-like_sf"/>
</dbReference>
<feature type="chain" id="PRO_5045355597" description="Peptidoglycan binding-like domain-containing protein" evidence="1">
    <location>
        <begin position="36"/>
        <end position="134"/>
    </location>
</feature>
<accession>A0ABP3D3N7</accession>
<feature type="domain" description="Peptidoglycan binding-like" evidence="2">
    <location>
        <begin position="72"/>
        <end position="125"/>
    </location>
</feature>
<evidence type="ECO:0000259" key="2">
    <source>
        <dbReference type="Pfam" id="PF01471"/>
    </source>
</evidence>
<dbReference type="Pfam" id="PF01471">
    <property type="entry name" value="PG_binding_1"/>
    <property type="match status" value="1"/>
</dbReference>
<evidence type="ECO:0000313" key="4">
    <source>
        <dbReference type="Proteomes" id="UP001500967"/>
    </source>
</evidence>
<gene>
    <name evidence="3" type="ORF">GCM10009539_04620</name>
</gene>
<evidence type="ECO:0000313" key="3">
    <source>
        <dbReference type="EMBL" id="GAA0222481.1"/>
    </source>
</evidence>
<evidence type="ECO:0000256" key="1">
    <source>
        <dbReference type="SAM" id="SignalP"/>
    </source>
</evidence>
<dbReference type="RefSeq" id="WP_344647032.1">
    <property type="nucleotide sequence ID" value="NZ_BAAAGX010000003.1"/>
</dbReference>
<keyword evidence="4" id="KW-1185">Reference proteome</keyword>
<dbReference type="InterPro" id="IPR002477">
    <property type="entry name" value="Peptidoglycan-bd-like"/>
</dbReference>